<evidence type="ECO:0000256" key="5">
    <source>
        <dbReference type="HAMAP-Rule" id="MF_01925"/>
    </source>
</evidence>
<dbReference type="PANTHER" id="PTHR11645">
    <property type="entry name" value="PYRROLINE-5-CARBOXYLATE REDUCTASE"/>
    <property type="match status" value="1"/>
</dbReference>
<dbReference type="EC" id="1.5.1.2" evidence="5 6"/>
<evidence type="ECO:0000313" key="11">
    <source>
        <dbReference type="Proteomes" id="UP001299220"/>
    </source>
</evidence>
<comment type="caution">
    <text evidence="10">The sequence shown here is derived from an EMBL/GenBank/DDBJ whole genome shotgun (WGS) entry which is preliminary data.</text>
</comment>
<dbReference type="SUPFAM" id="SSF51735">
    <property type="entry name" value="NAD(P)-binding Rossmann-fold domains"/>
    <property type="match status" value="1"/>
</dbReference>
<dbReference type="Pfam" id="PF14748">
    <property type="entry name" value="P5CR_dimer"/>
    <property type="match status" value="1"/>
</dbReference>
<feature type="domain" description="Pyrroline-5-carboxylate reductase dimerisation" evidence="9">
    <location>
        <begin position="166"/>
        <end position="270"/>
    </location>
</feature>
<dbReference type="RefSeq" id="WP_235322664.1">
    <property type="nucleotide sequence ID" value="NZ_JAFBIT010000001.1"/>
</dbReference>
<dbReference type="InterPro" id="IPR008927">
    <property type="entry name" value="6-PGluconate_DH-like_C_sf"/>
</dbReference>
<evidence type="ECO:0000259" key="8">
    <source>
        <dbReference type="Pfam" id="PF03807"/>
    </source>
</evidence>
<name>A0ABS9CKJ2_9FIRM</name>
<keyword evidence="3 5" id="KW-0521">NADP</keyword>
<keyword evidence="2 5" id="KW-0641">Proline biosynthesis</keyword>
<dbReference type="Gene3D" id="3.40.50.720">
    <property type="entry name" value="NAD(P)-binding Rossmann-like Domain"/>
    <property type="match status" value="1"/>
</dbReference>
<dbReference type="InterPro" id="IPR000304">
    <property type="entry name" value="Pyrroline-COOH_reductase"/>
</dbReference>
<dbReference type="Proteomes" id="UP001299220">
    <property type="component" value="Unassembled WGS sequence"/>
</dbReference>
<dbReference type="GO" id="GO:0004735">
    <property type="term" value="F:pyrroline-5-carboxylate reductase activity"/>
    <property type="evidence" value="ECO:0007669"/>
    <property type="project" value="UniProtKB-EC"/>
</dbReference>
<evidence type="ECO:0000256" key="7">
    <source>
        <dbReference type="SAM" id="Phobius"/>
    </source>
</evidence>
<evidence type="ECO:0000256" key="6">
    <source>
        <dbReference type="NCBIfam" id="TIGR00112"/>
    </source>
</evidence>
<protein>
    <recommendedName>
        <fullName evidence="5 6">Pyrroline-5-carboxylate reductase</fullName>
        <shortName evidence="5">P5C reductase</shortName>
        <shortName evidence="5">P5CR</shortName>
        <ecNumber evidence="5 6">1.5.1.2</ecNumber>
    </recommendedName>
    <alternativeName>
        <fullName evidence="5">PCA reductase</fullName>
    </alternativeName>
</protein>
<dbReference type="EMBL" id="JAFBIT010000001">
    <property type="protein sequence ID" value="MCF2651654.1"/>
    <property type="molecule type" value="Genomic_DNA"/>
</dbReference>
<keyword evidence="7" id="KW-1133">Transmembrane helix</keyword>
<reference evidence="10 11" key="1">
    <citation type="submission" date="2020-12" db="EMBL/GenBank/DDBJ databases">
        <title>Whole genome sequences of gut porcine anaerobes.</title>
        <authorList>
            <person name="Kubasova T."/>
            <person name="Jahodarova E."/>
            <person name="Rychlik I."/>
        </authorList>
    </citation>
    <scope>NUCLEOTIDE SEQUENCE [LARGE SCALE GENOMIC DNA]</scope>
    <source>
        <strain evidence="10 11">An867</strain>
    </source>
</reference>
<evidence type="ECO:0000313" key="10">
    <source>
        <dbReference type="EMBL" id="MCF2651654.1"/>
    </source>
</evidence>
<keyword evidence="7" id="KW-0472">Membrane</keyword>
<comment type="subcellular location">
    <subcellularLocation>
        <location evidence="5">Cytoplasm</location>
    </subcellularLocation>
</comment>
<accession>A0ABS9CKJ2</accession>
<comment type="catalytic activity">
    <reaction evidence="5">
        <text>L-proline + NADP(+) = (S)-1-pyrroline-5-carboxylate + NADPH + 2 H(+)</text>
        <dbReference type="Rhea" id="RHEA:14109"/>
        <dbReference type="ChEBI" id="CHEBI:15378"/>
        <dbReference type="ChEBI" id="CHEBI:17388"/>
        <dbReference type="ChEBI" id="CHEBI:57783"/>
        <dbReference type="ChEBI" id="CHEBI:58349"/>
        <dbReference type="ChEBI" id="CHEBI:60039"/>
        <dbReference type="EC" id="1.5.1.2"/>
    </reaction>
</comment>
<dbReference type="InterPro" id="IPR029036">
    <property type="entry name" value="P5CR_dimer"/>
</dbReference>
<comment type="pathway">
    <text evidence="5">Amino-acid biosynthesis; L-proline biosynthesis; L-proline from L-glutamate 5-semialdehyde: step 1/1.</text>
</comment>
<evidence type="ECO:0000256" key="2">
    <source>
        <dbReference type="ARBA" id="ARBA00022650"/>
    </source>
</evidence>
<keyword evidence="5" id="KW-0963">Cytoplasm</keyword>
<keyword evidence="5" id="KW-0028">Amino-acid biosynthesis</keyword>
<evidence type="ECO:0000256" key="3">
    <source>
        <dbReference type="ARBA" id="ARBA00022857"/>
    </source>
</evidence>
<dbReference type="Pfam" id="PF03807">
    <property type="entry name" value="F420_oxidored"/>
    <property type="match status" value="1"/>
</dbReference>
<keyword evidence="7" id="KW-0812">Transmembrane</keyword>
<dbReference type="Gene3D" id="1.10.3730.10">
    <property type="entry name" value="ProC C-terminal domain-like"/>
    <property type="match status" value="1"/>
</dbReference>
<dbReference type="InterPro" id="IPR036291">
    <property type="entry name" value="NAD(P)-bd_dom_sf"/>
</dbReference>
<keyword evidence="11" id="KW-1185">Reference proteome</keyword>
<comment type="similarity">
    <text evidence="1 5">Belongs to the pyrroline-5-carboxylate reductase family.</text>
</comment>
<comment type="function">
    <text evidence="5">Catalyzes the reduction of 1-pyrroline-5-carboxylate (PCA) to L-proline.</text>
</comment>
<sequence length="272" mass="29444">MKNSNFGFIGIGNMASAIIGGILSTNFIKPENIYMYNHHPEKMQHFVDAGCIPCTSLGELAETCSTIFLCIKPQVFPDVLLKLQPLVANKKANDVLFVSIAAGITFQNLQSALGADRLYVRAMPNTPLLLGKGATSLSRTSNVSSDDFKQICDIFSCCGLVREVPEEQINAVIAVSGSSPAYLYLLAKLACDYAEQRGMDRKTALDLFCQTMTGSAEMLLNSGKDPQTLIDMVTSKGGTTFALLGVLREHGFDETMLASFAACEQRAKELSM</sequence>
<evidence type="ECO:0000256" key="1">
    <source>
        <dbReference type="ARBA" id="ARBA00005525"/>
    </source>
</evidence>
<dbReference type="HAMAP" id="MF_01925">
    <property type="entry name" value="P5C_reductase"/>
    <property type="match status" value="1"/>
</dbReference>
<dbReference type="InterPro" id="IPR028939">
    <property type="entry name" value="P5C_Rdtase_cat_N"/>
</dbReference>
<keyword evidence="4 5" id="KW-0560">Oxidoreductase</keyword>
<proteinExistence type="inferred from homology"/>
<comment type="catalytic activity">
    <reaction evidence="5">
        <text>L-proline + NAD(+) = (S)-1-pyrroline-5-carboxylate + NADH + 2 H(+)</text>
        <dbReference type="Rhea" id="RHEA:14105"/>
        <dbReference type="ChEBI" id="CHEBI:15378"/>
        <dbReference type="ChEBI" id="CHEBI:17388"/>
        <dbReference type="ChEBI" id="CHEBI:57540"/>
        <dbReference type="ChEBI" id="CHEBI:57945"/>
        <dbReference type="ChEBI" id="CHEBI:60039"/>
        <dbReference type="EC" id="1.5.1.2"/>
    </reaction>
</comment>
<evidence type="ECO:0000259" key="9">
    <source>
        <dbReference type="Pfam" id="PF14748"/>
    </source>
</evidence>
<feature type="domain" description="Pyrroline-5-carboxylate reductase catalytic N-terminal" evidence="8">
    <location>
        <begin position="6"/>
        <end position="103"/>
    </location>
</feature>
<feature type="transmembrane region" description="Helical" evidence="7">
    <location>
        <begin position="6"/>
        <end position="28"/>
    </location>
</feature>
<gene>
    <name evidence="5 10" type="primary">proC</name>
    <name evidence="10" type="ORF">JQM67_03470</name>
</gene>
<dbReference type="SUPFAM" id="SSF48179">
    <property type="entry name" value="6-phosphogluconate dehydrogenase C-terminal domain-like"/>
    <property type="match status" value="1"/>
</dbReference>
<dbReference type="PIRSF" id="PIRSF000193">
    <property type="entry name" value="Pyrrol-5-carb_rd"/>
    <property type="match status" value="1"/>
</dbReference>
<evidence type="ECO:0000256" key="4">
    <source>
        <dbReference type="ARBA" id="ARBA00023002"/>
    </source>
</evidence>
<dbReference type="NCBIfam" id="TIGR00112">
    <property type="entry name" value="proC"/>
    <property type="match status" value="1"/>
</dbReference>
<organism evidence="10 11">
    <name type="scientific">Anaeromassilibacillus senegalensis</name>
    <dbReference type="NCBI Taxonomy" id="1673717"/>
    <lineage>
        <taxon>Bacteria</taxon>
        <taxon>Bacillati</taxon>
        <taxon>Bacillota</taxon>
        <taxon>Clostridia</taxon>
        <taxon>Eubacteriales</taxon>
        <taxon>Acutalibacteraceae</taxon>
        <taxon>Anaeromassilibacillus</taxon>
    </lineage>
</organism>
<dbReference type="PANTHER" id="PTHR11645:SF0">
    <property type="entry name" value="PYRROLINE-5-CARBOXYLATE REDUCTASE 3"/>
    <property type="match status" value="1"/>
</dbReference>